<name>A0A4R6JK86_9ACTN</name>
<dbReference type="RefSeq" id="WP_133804587.1">
    <property type="nucleotide sequence ID" value="NZ_SNWQ01000024.1"/>
</dbReference>
<reference evidence="1 2" key="1">
    <citation type="submission" date="2019-03" db="EMBL/GenBank/DDBJ databases">
        <title>Genomic Encyclopedia of Type Strains, Phase III (KMG-III): the genomes of soil and plant-associated and newly described type strains.</title>
        <authorList>
            <person name="Whitman W."/>
        </authorList>
    </citation>
    <scope>NUCLEOTIDE SEQUENCE [LARGE SCALE GENOMIC DNA]</scope>
    <source>
        <strain evidence="1 2">VKM Ac-2527</strain>
    </source>
</reference>
<proteinExistence type="predicted"/>
<dbReference type="InterPro" id="IPR005361">
    <property type="entry name" value="UPF0158"/>
</dbReference>
<dbReference type="Pfam" id="PF03682">
    <property type="entry name" value="UPF0158"/>
    <property type="match status" value="1"/>
</dbReference>
<sequence length="236" mass="26344">MAEFDEDMWDRAALRRLHAGETEVLLEGRPLAPVLQHAGQALLDAGSAADGDLVRRCVAGLRERDAAGDDVLAMELQAMLGEAVTSEHVPWPLTPIPVDLDILAGLLDGDPLAGDGAIDLLTGNIYPPGSLDFDLPEELDEDSESFDPDRWLHFHPESGEGYRDMRDFAAGLPDGRLREQLFQALEGRGAFRRFRNVLHDDAHEVQLTRWNLFRDERELGRAREWLGLKGYRSAIR</sequence>
<keyword evidence="2" id="KW-1185">Reference proteome</keyword>
<evidence type="ECO:0000313" key="2">
    <source>
        <dbReference type="Proteomes" id="UP000295388"/>
    </source>
</evidence>
<comment type="caution">
    <text evidence="1">The sequence shown here is derived from an EMBL/GenBank/DDBJ whole genome shotgun (WGS) entry which is preliminary data.</text>
</comment>
<dbReference type="EMBL" id="SNWQ01000024">
    <property type="protein sequence ID" value="TDO35116.1"/>
    <property type="molecule type" value="Genomic_DNA"/>
</dbReference>
<organism evidence="1 2">
    <name type="scientific">Kribbella caucasensis</name>
    <dbReference type="NCBI Taxonomy" id="2512215"/>
    <lineage>
        <taxon>Bacteria</taxon>
        <taxon>Bacillati</taxon>
        <taxon>Actinomycetota</taxon>
        <taxon>Actinomycetes</taxon>
        <taxon>Propionibacteriales</taxon>
        <taxon>Kribbellaceae</taxon>
        <taxon>Kribbella</taxon>
    </lineage>
</organism>
<accession>A0A4R6JK86</accession>
<dbReference type="OrthoDB" id="9816539at2"/>
<gene>
    <name evidence="1" type="ORF">EV643_1242</name>
</gene>
<protein>
    <submittedName>
        <fullName evidence="1">Uncharacterized protein UPF0158</fullName>
    </submittedName>
</protein>
<dbReference type="Proteomes" id="UP000295388">
    <property type="component" value="Unassembled WGS sequence"/>
</dbReference>
<evidence type="ECO:0000313" key="1">
    <source>
        <dbReference type="EMBL" id="TDO35116.1"/>
    </source>
</evidence>
<dbReference type="AlphaFoldDB" id="A0A4R6JK86"/>